<reference evidence="2" key="1">
    <citation type="journal article" date="2015" name="Nature">
        <title>Complex archaea that bridge the gap between prokaryotes and eukaryotes.</title>
        <authorList>
            <person name="Spang A."/>
            <person name="Saw J.H."/>
            <person name="Jorgensen S.L."/>
            <person name="Zaremba-Niedzwiedzka K."/>
            <person name="Martijn J."/>
            <person name="Lind A.E."/>
            <person name="van Eijk R."/>
            <person name="Schleper C."/>
            <person name="Guy L."/>
            <person name="Ettema T.J."/>
        </authorList>
    </citation>
    <scope>NUCLEOTIDE SEQUENCE</scope>
</reference>
<accession>A0A0F9HVK1</accession>
<proteinExistence type="predicted"/>
<comment type="caution">
    <text evidence="2">The sequence shown here is derived from an EMBL/GenBank/DDBJ whole genome shotgun (WGS) entry which is preliminary data.</text>
</comment>
<feature type="region of interest" description="Disordered" evidence="1">
    <location>
        <begin position="1"/>
        <end position="48"/>
    </location>
</feature>
<dbReference type="AlphaFoldDB" id="A0A0F9HVK1"/>
<name>A0A0F9HVK1_9ZZZZ</name>
<organism evidence="2">
    <name type="scientific">marine sediment metagenome</name>
    <dbReference type="NCBI Taxonomy" id="412755"/>
    <lineage>
        <taxon>unclassified sequences</taxon>
        <taxon>metagenomes</taxon>
        <taxon>ecological metagenomes</taxon>
    </lineage>
</organism>
<feature type="compositionally biased region" description="Basic residues" evidence="1">
    <location>
        <begin position="1"/>
        <end position="11"/>
    </location>
</feature>
<sequence>MAKRRKRRRASGGRTTYKTKAAAKRGKPKRVSVYKVKGGWRRSKRRKK</sequence>
<evidence type="ECO:0000256" key="1">
    <source>
        <dbReference type="SAM" id="MobiDB-lite"/>
    </source>
</evidence>
<feature type="compositionally biased region" description="Basic residues" evidence="1">
    <location>
        <begin position="21"/>
        <end position="48"/>
    </location>
</feature>
<evidence type="ECO:0000313" key="2">
    <source>
        <dbReference type="EMBL" id="KKM19441.1"/>
    </source>
</evidence>
<protein>
    <submittedName>
        <fullName evidence="2">Uncharacterized protein</fullName>
    </submittedName>
</protein>
<gene>
    <name evidence="2" type="ORF">LCGC14_1655590</name>
</gene>
<dbReference type="EMBL" id="LAZR01013985">
    <property type="protein sequence ID" value="KKM19441.1"/>
    <property type="molecule type" value="Genomic_DNA"/>
</dbReference>